<evidence type="ECO:0008006" key="4">
    <source>
        <dbReference type="Google" id="ProtNLM"/>
    </source>
</evidence>
<evidence type="ECO:0000256" key="1">
    <source>
        <dbReference type="SAM" id="SignalP"/>
    </source>
</evidence>
<dbReference type="AlphaFoldDB" id="A0A8S1H3H0"/>
<accession>A0A8S1H3H0</accession>
<organism evidence="2 3">
    <name type="scientific">Caenorhabditis auriculariae</name>
    <dbReference type="NCBI Taxonomy" id="2777116"/>
    <lineage>
        <taxon>Eukaryota</taxon>
        <taxon>Metazoa</taxon>
        <taxon>Ecdysozoa</taxon>
        <taxon>Nematoda</taxon>
        <taxon>Chromadorea</taxon>
        <taxon>Rhabditida</taxon>
        <taxon>Rhabditina</taxon>
        <taxon>Rhabditomorpha</taxon>
        <taxon>Rhabditoidea</taxon>
        <taxon>Rhabditidae</taxon>
        <taxon>Peloderinae</taxon>
        <taxon>Caenorhabditis</taxon>
    </lineage>
</organism>
<feature type="signal peptide" evidence="1">
    <location>
        <begin position="1"/>
        <end position="16"/>
    </location>
</feature>
<name>A0A8S1H3H0_9PELO</name>
<evidence type="ECO:0000313" key="2">
    <source>
        <dbReference type="EMBL" id="CAD6190037.1"/>
    </source>
</evidence>
<comment type="caution">
    <text evidence="2">The sequence shown here is derived from an EMBL/GenBank/DDBJ whole genome shotgun (WGS) entry which is preliminary data.</text>
</comment>
<keyword evidence="1" id="KW-0732">Signal</keyword>
<keyword evidence="3" id="KW-1185">Reference proteome</keyword>
<evidence type="ECO:0000313" key="3">
    <source>
        <dbReference type="Proteomes" id="UP000835052"/>
    </source>
</evidence>
<feature type="chain" id="PRO_5035750850" description="Galectin" evidence="1">
    <location>
        <begin position="17"/>
        <end position="173"/>
    </location>
</feature>
<reference evidence="2" key="1">
    <citation type="submission" date="2020-10" db="EMBL/GenBank/DDBJ databases">
        <authorList>
            <person name="Kikuchi T."/>
        </authorList>
    </citation>
    <scope>NUCLEOTIDE SEQUENCE</scope>
    <source>
        <strain evidence="2">NKZ352</strain>
    </source>
</reference>
<dbReference type="InterPro" id="IPR013320">
    <property type="entry name" value="ConA-like_dom_sf"/>
</dbReference>
<dbReference type="Proteomes" id="UP000835052">
    <property type="component" value="Unassembled WGS sequence"/>
</dbReference>
<dbReference type="EMBL" id="CAJGYM010000013">
    <property type="protein sequence ID" value="CAD6190037.1"/>
    <property type="molecule type" value="Genomic_DNA"/>
</dbReference>
<sequence>MRIVFLLLVLLPVALCHYTPYEDDYICRRLPLEIPGTHQDMMSRYVPLMRPLQVGDSIIVRGRLGPGKEPEKRFFLDLKLGNSQNYYKTPSSLHFSAQFDTNRLVQTDGYAVSKGGVFLGKSKATAYSSVKTVYLENIILDDDESCKDEPRCERLHGEGMTVIIGHSRVQHIR</sequence>
<dbReference type="SUPFAM" id="SSF49899">
    <property type="entry name" value="Concanavalin A-like lectins/glucanases"/>
    <property type="match status" value="1"/>
</dbReference>
<protein>
    <recommendedName>
        <fullName evidence="4">Galectin</fullName>
    </recommendedName>
</protein>
<gene>
    <name evidence="2" type="ORF">CAUJ_LOCUS5956</name>
</gene>
<proteinExistence type="predicted"/>